<evidence type="ECO:0000313" key="3">
    <source>
        <dbReference type="Proteomes" id="UP000386466"/>
    </source>
</evidence>
<sequence length="149" mass="16355">MKPFKNMDYSPITERLLKLAIPDRLIWLTVTLLYAFQKAKAELRLPTRSSSRRNGGTPSLSPASGRTALSACTLALLSTSDTSQAQAPRRQRTCGMTGVLPASAVFYQCLVSIPQRMFHLWAFLVGDAELGLRLHSGHVADAHPAQPQH</sequence>
<dbReference type="Proteomes" id="UP000386466">
    <property type="component" value="Unassembled WGS sequence"/>
</dbReference>
<evidence type="ECO:0000256" key="1">
    <source>
        <dbReference type="SAM" id="MobiDB-lite"/>
    </source>
</evidence>
<dbReference type="EMBL" id="CAAGRJ010008524">
    <property type="protein sequence ID" value="VFV26409.1"/>
    <property type="molecule type" value="Genomic_DNA"/>
</dbReference>
<accession>A0A485N1J2</accession>
<name>A0A485N1J2_LYNPA</name>
<dbReference type="AlphaFoldDB" id="A0A485N1J2"/>
<organism evidence="2 3">
    <name type="scientific">Lynx pardinus</name>
    <name type="common">Iberian lynx</name>
    <name type="synonym">Felis pardina</name>
    <dbReference type="NCBI Taxonomy" id="191816"/>
    <lineage>
        <taxon>Eukaryota</taxon>
        <taxon>Metazoa</taxon>
        <taxon>Chordata</taxon>
        <taxon>Craniata</taxon>
        <taxon>Vertebrata</taxon>
        <taxon>Euteleostomi</taxon>
        <taxon>Mammalia</taxon>
        <taxon>Eutheria</taxon>
        <taxon>Laurasiatheria</taxon>
        <taxon>Carnivora</taxon>
        <taxon>Feliformia</taxon>
        <taxon>Felidae</taxon>
        <taxon>Felinae</taxon>
        <taxon>Lynx</taxon>
    </lineage>
</organism>
<evidence type="ECO:0000313" key="2">
    <source>
        <dbReference type="EMBL" id="VFV26409.1"/>
    </source>
</evidence>
<keyword evidence="3" id="KW-1185">Reference proteome</keyword>
<feature type="compositionally biased region" description="Polar residues" evidence="1">
    <location>
        <begin position="47"/>
        <end position="64"/>
    </location>
</feature>
<gene>
    <name evidence="2" type="ORF">LYPA_23C010243</name>
</gene>
<proteinExistence type="predicted"/>
<feature type="region of interest" description="Disordered" evidence="1">
    <location>
        <begin position="46"/>
        <end position="65"/>
    </location>
</feature>
<protein>
    <submittedName>
        <fullName evidence="2">Uncharacterized protein</fullName>
    </submittedName>
</protein>
<reference evidence="2 3" key="1">
    <citation type="submission" date="2019-01" db="EMBL/GenBank/DDBJ databases">
        <authorList>
            <person name="Alioto T."/>
            <person name="Alioto T."/>
        </authorList>
    </citation>
    <scope>NUCLEOTIDE SEQUENCE [LARGE SCALE GENOMIC DNA]</scope>
</reference>